<name>A1VVE1_POLNA</name>
<accession>A1VVE1</accession>
<keyword evidence="2" id="KW-0614">Plasmid</keyword>
<keyword evidence="3" id="KW-1185">Reference proteome</keyword>
<evidence type="ECO:0000256" key="1">
    <source>
        <dbReference type="SAM" id="SignalP"/>
    </source>
</evidence>
<gene>
    <name evidence="2" type="ordered locus">Pnap_4337</name>
</gene>
<geneLocation type="plasmid" evidence="2 3">
    <name>pPNAP01</name>
</geneLocation>
<dbReference type="HOGENOM" id="CLU_1132804_0_0_4"/>
<dbReference type="Proteomes" id="UP000000644">
    <property type="component" value="Plasmid pPNAP01"/>
</dbReference>
<dbReference type="KEGG" id="pna:Pnap_4337"/>
<keyword evidence="1" id="KW-0732">Signal</keyword>
<dbReference type="EMBL" id="CP000530">
    <property type="protein sequence ID" value="ABM39619.1"/>
    <property type="molecule type" value="Genomic_DNA"/>
</dbReference>
<dbReference type="AlphaFoldDB" id="A1VVE1"/>
<proteinExistence type="predicted"/>
<sequence length="245" mass="25909">MTMDTPKRSNMNKKFNKCIAVALLASAGLAALPAVADNLYTSQTRPRRVDDSSGYLTLTGNVVIPSTALPPGSTGGGLGNRIISFSTGPGSSGFIRAKTCVLSQTSSNDNRNTSYLRIATGPYYDGTFVYNLGSSGGVEDSTSANCYYDGVAGFTSSPVFNNYENQASSSNREYSGYYARTRYDTTQLNFLTGATKSLGSSYSSYEYVPCEVAPQSTACYETIVCPAGYVSYQGTCYPVDTGGSG</sequence>
<feature type="signal peptide" evidence="1">
    <location>
        <begin position="1"/>
        <end position="36"/>
    </location>
</feature>
<protein>
    <submittedName>
        <fullName evidence="2">Uncharacterized protein</fullName>
    </submittedName>
</protein>
<evidence type="ECO:0000313" key="3">
    <source>
        <dbReference type="Proteomes" id="UP000000644"/>
    </source>
</evidence>
<organism evidence="2 3">
    <name type="scientific">Polaromonas naphthalenivorans (strain CJ2)</name>
    <dbReference type="NCBI Taxonomy" id="365044"/>
    <lineage>
        <taxon>Bacteria</taxon>
        <taxon>Pseudomonadati</taxon>
        <taxon>Pseudomonadota</taxon>
        <taxon>Betaproteobacteria</taxon>
        <taxon>Burkholderiales</taxon>
        <taxon>Comamonadaceae</taxon>
        <taxon>Polaromonas</taxon>
    </lineage>
</organism>
<evidence type="ECO:0000313" key="2">
    <source>
        <dbReference type="EMBL" id="ABM39619.1"/>
    </source>
</evidence>
<reference evidence="3" key="1">
    <citation type="journal article" date="2009" name="Environ. Microbiol.">
        <title>The genome of Polaromonas naphthalenivorans strain CJ2, isolated from coal tar-contaminated sediment, reveals physiological and metabolic versatility and evolution through extensive horizontal gene transfer.</title>
        <authorList>
            <person name="Yagi J.M."/>
            <person name="Sims D."/>
            <person name="Brettin T."/>
            <person name="Bruce D."/>
            <person name="Madsen E.L."/>
        </authorList>
    </citation>
    <scope>NUCLEOTIDE SEQUENCE [LARGE SCALE GENOMIC DNA]</scope>
    <source>
        <strain evidence="3">CJ2</strain>
        <plasmid evidence="3">Plasmid pPNAP01</plasmid>
    </source>
</reference>
<feature type="chain" id="PRO_5002639900" evidence="1">
    <location>
        <begin position="37"/>
        <end position="245"/>
    </location>
</feature>